<evidence type="ECO:0000313" key="5">
    <source>
        <dbReference type="EMBL" id="CAB4121163.1"/>
    </source>
</evidence>
<dbReference type="InterPro" id="IPR001844">
    <property type="entry name" value="Cpn60/GroEL"/>
</dbReference>
<dbReference type="CDD" id="cd03344">
    <property type="entry name" value="GroEL"/>
    <property type="match status" value="1"/>
</dbReference>
<dbReference type="NCBIfam" id="NF009489">
    <property type="entry name" value="PRK12851.1"/>
    <property type="match status" value="1"/>
</dbReference>
<dbReference type="GO" id="GO:0140662">
    <property type="term" value="F:ATP-dependent protein folding chaperone"/>
    <property type="evidence" value="ECO:0007669"/>
    <property type="project" value="InterPro"/>
</dbReference>
<keyword evidence="4" id="KW-0143">Chaperone</keyword>
<dbReference type="NCBIfam" id="NF009487">
    <property type="entry name" value="PRK12849.1"/>
    <property type="match status" value="1"/>
</dbReference>
<accession>A0A6J5KIF5</accession>
<dbReference type="PROSITE" id="PS00296">
    <property type="entry name" value="CHAPERONINS_CPN60"/>
    <property type="match status" value="1"/>
</dbReference>
<dbReference type="InterPro" id="IPR018370">
    <property type="entry name" value="Chaperonin_Cpn60_CS"/>
</dbReference>
<proteinExistence type="inferred from homology"/>
<keyword evidence="3" id="KW-0067">ATP-binding</keyword>
<dbReference type="Gene3D" id="3.50.7.10">
    <property type="entry name" value="GroEL"/>
    <property type="match status" value="1"/>
</dbReference>
<dbReference type="InterPro" id="IPR027410">
    <property type="entry name" value="TCP-1-like_intermed_sf"/>
</dbReference>
<evidence type="ECO:0000256" key="4">
    <source>
        <dbReference type="ARBA" id="ARBA00023186"/>
    </source>
</evidence>
<reference evidence="5" key="1">
    <citation type="submission" date="2020-04" db="EMBL/GenBank/DDBJ databases">
        <authorList>
            <person name="Chiriac C."/>
            <person name="Salcher M."/>
            <person name="Ghai R."/>
            <person name="Kavagutti S V."/>
        </authorList>
    </citation>
    <scope>NUCLEOTIDE SEQUENCE</scope>
</reference>
<dbReference type="SUPFAM" id="SSF48592">
    <property type="entry name" value="GroEL equatorial domain-like"/>
    <property type="match status" value="1"/>
</dbReference>
<evidence type="ECO:0000256" key="3">
    <source>
        <dbReference type="ARBA" id="ARBA00022840"/>
    </source>
</evidence>
<dbReference type="NCBIfam" id="TIGR02348">
    <property type="entry name" value="GroEL"/>
    <property type="match status" value="1"/>
</dbReference>
<dbReference type="InterPro" id="IPR027413">
    <property type="entry name" value="GROEL-like_equatorial_sf"/>
</dbReference>
<keyword evidence="2" id="KW-0547">Nucleotide-binding</keyword>
<evidence type="ECO:0000256" key="1">
    <source>
        <dbReference type="ARBA" id="ARBA00006607"/>
    </source>
</evidence>
<dbReference type="SUPFAM" id="SSF54849">
    <property type="entry name" value="GroEL-intermediate domain like"/>
    <property type="match status" value="1"/>
</dbReference>
<dbReference type="NCBIfam" id="NF000592">
    <property type="entry name" value="PRK00013.1"/>
    <property type="match status" value="1"/>
</dbReference>
<name>A0A6J5KIF5_9CAUD</name>
<dbReference type="FunFam" id="3.50.7.10:FF:000001">
    <property type="entry name" value="60 kDa chaperonin"/>
    <property type="match status" value="1"/>
</dbReference>
<dbReference type="GO" id="GO:0005524">
    <property type="term" value="F:ATP binding"/>
    <property type="evidence" value="ECO:0007669"/>
    <property type="project" value="UniProtKB-KW"/>
</dbReference>
<dbReference type="HAMAP" id="MF_00600">
    <property type="entry name" value="CH60"/>
    <property type="match status" value="1"/>
</dbReference>
<gene>
    <name evidence="5" type="ORF">UFOVP9_17</name>
</gene>
<protein>
    <submittedName>
        <fullName evidence="5">GroL Chaperonin GroEL (HSP60 family)</fullName>
    </submittedName>
</protein>
<dbReference type="Gene3D" id="3.30.260.10">
    <property type="entry name" value="TCP-1-like chaperonin intermediate domain"/>
    <property type="match status" value="1"/>
</dbReference>
<dbReference type="PANTHER" id="PTHR45633">
    <property type="entry name" value="60 KDA HEAT SHOCK PROTEIN, MITOCHONDRIAL"/>
    <property type="match status" value="1"/>
</dbReference>
<dbReference type="InterPro" id="IPR002423">
    <property type="entry name" value="Cpn60/GroEL/TCP-1"/>
</dbReference>
<organism evidence="5">
    <name type="scientific">uncultured Caudovirales phage</name>
    <dbReference type="NCBI Taxonomy" id="2100421"/>
    <lineage>
        <taxon>Viruses</taxon>
        <taxon>Duplodnaviria</taxon>
        <taxon>Heunggongvirae</taxon>
        <taxon>Uroviricota</taxon>
        <taxon>Caudoviricetes</taxon>
        <taxon>Peduoviridae</taxon>
        <taxon>Maltschvirus</taxon>
        <taxon>Maltschvirus maltsch</taxon>
    </lineage>
</organism>
<dbReference type="GO" id="GO:0042026">
    <property type="term" value="P:protein refolding"/>
    <property type="evidence" value="ECO:0007669"/>
    <property type="project" value="InterPro"/>
</dbReference>
<evidence type="ECO:0000256" key="2">
    <source>
        <dbReference type="ARBA" id="ARBA00022741"/>
    </source>
</evidence>
<dbReference type="PRINTS" id="PR00298">
    <property type="entry name" value="CHAPERONIN60"/>
</dbReference>
<sequence>MSKKISFGQEARAKLLRGIDTLANTVKATLGPKGRNIAFERSFGAPLITKDGVTVAKEIYLRDPEENMGAQMVREVAAKTADVAGDGTTTATVLAQAIFQEGNKFVTAGANPMELKRGIDIAVKDVVESLGLMKRIVSGELEISQIATISANGDTHVGNLISKAMAKVGRDGIITVEQATGMESELVTVEGMEFDRGYLSRAFITEADKEEVLLDNPLILICNKKISNVQSIMNALDIAARQQRSILIIATDVDGDALHTLVLNKARGNLKVAAVKAPAFGDRQIAMLEDIAIVCGTHVVSDTHELTIQMMDIDNFGGAAKVKITKDSCTIIQGKGRSHDITKRCSDLKAQISVSTSDYDTEKLKDRLAKLVGGVAIIKVGAPTEFAMKELLDRVDDALHATRAAVEEGIVIGGGCAFIRAQEFMKHKFTKHTLTADETLGYNIIYKAIESPLRCIVSNAGNEASMVYENIRQNSDFYGFDAKNGVYVDNMFIAGIIDPVKVTRFALQNAASIAGLLLTTEAIISILDTDKKDHISPGNPVPGMF</sequence>
<dbReference type="EMBL" id="LR796140">
    <property type="protein sequence ID" value="CAB4121163.1"/>
    <property type="molecule type" value="Genomic_DNA"/>
</dbReference>
<dbReference type="Gene3D" id="1.10.560.10">
    <property type="entry name" value="GroEL-like equatorial domain"/>
    <property type="match status" value="1"/>
</dbReference>
<dbReference type="InterPro" id="IPR027409">
    <property type="entry name" value="GroEL-like_apical_dom_sf"/>
</dbReference>
<dbReference type="NCBIfam" id="NF009488">
    <property type="entry name" value="PRK12850.1"/>
    <property type="match status" value="1"/>
</dbReference>
<dbReference type="Pfam" id="PF00118">
    <property type="entry name" value="Cpn60_TCP1"/>
    <property type="match status" value="1"/>
</dbReference>
<comment type="similarity">
    <text evidence="1">Belongs to the chaperonin (HSP60) family.</text>
</comment>
<dbReference type="SUPFAM" id="SSF52029">
    <property type="entry name" value="GroEL apical domain-like"/>
    <property type="match status" value="1"/>
</dbReference>